<comment type="caution">
    <text evidence="3">The sequence shown here is derived from an EMBL/GenBank/DDBJ whole genome shotgun (WGS) entry which is preliminary data.</text>
</comment>
<evidence type="ECO:0000313" key="4">
    <source>
        <dbReference type="Proteomes" id="UP001595583"/>
    </source>
</evidence>
<evidence type="ECO:0000256" key="1">
    <source>
        <dbReference type="ARBA" id="ARBA00022729"/>
    </source>
</evidence>
<evidence type="ECO:0000313" key="3">
    <source>
        <dbReference type="EMBL" id="MFC3205408.1"/>
    </source>
</evidence>
<protein>
    <submittedName>
        <fullName evidence="3">ABC transporter substrate-binding protein</fullName>
    </submittedName>
</protein>
<dbReference type="Gene3D" id="3.40.190.10">
    <property type="entry name" value="Periplasmic binding protein-like II"/>
    <property type="match status" value="2"/>
</dbReference>
<dbReference type="RefSeq" id="WP_378218849.1">
    <property type="nucleotide sequence ID" value="NZ_JBHRTK010000004.1"/>
</dbReference>
<dbReference type="PANTHER" id="PTHR30006">
    <property type="entry name" value="THIAMINE-BINDING PERIPLASMIC PROTEIN-RELATED"/>
    <property type="match status" value="1"/>
</dbReference>
<name>A0ABV7K7L1_9HYPH</name>
<feature type="chain" id="PRO_5046634129" evidence="2">
    <location>
        <begin position="23"/>
        <end position="359"/>
    </location>
</feature>
<proteinExistence type="predicted"/>
<keyword evidence="4" id="KW-1185">Reference proteome</keyword>
<feature type="signal peptide" evidence="2">
    <location>
        <begin position="1"/>
        <end position="22"/>
    </location>
</feature>
<accession>A0ABV7K7L1</accession>
<organism evidence="3 4">
    <name type="scientific">Aquamicrobium soli</name>
    <dbReference type="NCBI Taxonomy" id="1811518"/>
    <lineage>
        <taxon>Bacteria</taxon>
        <taxon>Pseudomonadati</taxon>
        <taxon>Pseudomonadota</taxon>
        <taxon>Alphaproteobacteria</taxon>
        <taxon>Hyphomicrobiales</taxon>
        <taxon>Phyllobacteriaceae</taxon>
        <taxon>Aquamicrobium</taxon>
    </lineage>
</organism>
<gene>
    <name evidence="3" type="ORF">ACFOHJ_04225</name>
</gene>
<dbReference type="SUPFAM" id="SSF53850">
    <property type="entry name" value="Periplasmic binding protein-like II"/>
    <property type="match status" value="1"/>
</dbReference>
<evidence type="ECO:0000256" key="2">
    <source>
        <dbReference type="SAM" id="SignalP"/>
    </source>
</evidence>
<dbReference type="EMBL" id="JBHRTK010000004">
    <property type="protein sequence ID" value="MFC3205408.1"/>
    <property type="molecule type" value="Genomic_DNA"/>
</dbReference>
<dbReference type="Proteomes" id="UP001595583">
    <property type="component" value="Unassembled WGS sequence"/>
</dbReference>
<keyword evidence="1 2" id="KW-0732">Signal</keyword>
<reference evidence="4" key="1">
    <citation type="journal article" date="2019" name="Int. J. Syst. Evol. Microbiol.">
        <title>The Global Catalogue of Microorganisms (GCM) 10K type strain sequencing project: providing services to taxonomists for standard genome sequencing and annotation.</title>
        <authorList>
            <consortium name="The Broad Institute Genomics Platform"/>
            <consortium name="The Broad Institute Genome Sequencing Center for Infectious Disease"/>
            <person name="Wu L."/>
            <person name="Ma J."/>
        </authorList>
    </citation>
    <scope>NUCLEOTIDE SEQUENCE [LARGE SCALE GENOMIC DNA]</scope>
    <source>
        <strain evidence="4">KCTC 52165</strain>
    </source>
</reference>
<sequence length="359" mass="38895">MGYASKTILKFGTALLFLQAFAAGATAQTVQKALDELAAKPAGERQAFLEEKAKQDGKVVVYAADDPNVMRAWEEAFHAKYPEIKVEYVRMSTKDMLQRVEAETAAGRPVASLLGGITASEINYLMERGMLASYHSPEAASFPPSYADPDGKWTVHWLMPEVTAFNTDTISKEDVPVDQEKLWGSDFAAPIGRLQSGGRWLAGYASLKGEGAAAKLADAVVAKKPQLFQSNSDLTNALTAGQIAVAADMHAGNVAIAADRGAPVDYVLPEPLPILPAYTVFLADAPNPYAAALNYDWRIAKDGGQSFYKKFHQFGPREDTEYDFADVATSGRTLVPLTDKVLATIGQYDTMFREKVLGK</sequence>